<dbReference type="EMBL" id="GGFL01009796">
    <property type="protein sequence ID" value="MBW73974.1"/>
    <property type="molecule type" value="Transcribed_RNA"/>
</dbReference>
<protein>
    <submittedName>
        <fullName evidence="2">Putative secreted protein</fullName>
    </submittedName>
</protein>
<sequence length="176" mass="19671">MGANVLYNALLLLCELFPSSNRATSAPMCSKLTSIAPQCSSRASWLASLVRRKQQTQGALSDATAACFEGRTRDGWLWHVRCKRMSAPLQIVITPYRAPHSVAVSSYFSGFFYFYFFLNSKTTISIYAPKAIGTAAFDWKGLRGRRPRGYEECANERKHVTDPCHHLPPFVALASR</sequence>
<feature type="signal peptide" evidence="1">
    <location>
        <begin position="1"/>
        <end position="23"/>
    </location>
</feature>
<proteinExistence type="predicted"/>
<dbReference type="AlphaFoldDB" id="A0A2M4D8Q9"/>
<feature type="chain" id="PRO_5014805162" evidence="1">
    <location>
        <begin position="24"/>
        <end position="176"/>
    </location>
</feature>
<name>A0A2M4D8Q9_ANODA</name>
<keyword evidence="1" id="KW-0732">Signal</keyword>
<reference evidence="2" key="1">
    <citation type="submission" date="2018-01" db="EMBL/GenBank/DDBJ databases">
        <title>An insight into the sialome of Amazonian anophelines.</title>
        <authorList>
            <person name="Ribeiro J.M."/>
            <person name="Scarpassa V."/>
            <person name="Calvo E."/>
        </authorList>
    </citation>
    <scope>NUCLEOTIDE SEQUENCE</scope>
</reference>
<accession>A0A2M4D8Q9</accession>
<organism evidence="2">
    <name type="scientific">Anopheles darlingi</name>
    <name type="common">Mosquito</name>
    <dbReference type="NCBI Taxonomy" id="43151"/>
    <lineage>
        <taxon>Eukaryota</taxon>
        <taxon>Metazoa</taxon>
        <taxon>Ecdysozoa</taxon>
        <taxon>Arthropoda</taxon>
        <taxon>Hexapoda</taxon>
        <taxon>Insecta</taxon>
        <taxon>Pterygota</taxon>
        <taxon>Neoptera</taxon>
        <taxon>Endopterygota</taxon>
        <taxon>Diptera</taxon>
        <taxon>Nematocera</taxon>
        <taxon>Culicoidea</taxon>
        <taxon>Culicidae</taxon>
        <taxon>Anophelinae</taxon>
        <taxon>Anopheles</taxon>
    </lineage>
</organism>
<evidence type="ECO:0000256" key="1">
    <source>
        <dbReference type="SAM" id="SignalP"/>
    </source>
</evidence>
<evidence type="ECO:0000313" key="2">
    <source>
        <dbReference type="EMBL" id="MBW73974.1"/>
    </source>
</evidence>